<dbReference type="AlphaFoldDB" id="A0A4R4JGG4"/>
<evidence type="ECO:0000313" key="1">
    <source>
        <dbReference type="EMBL" id="TDB52491.1"/>
    </source>
</evidence>
<accession>A0A4R4JGG4</accession>
<dbReference type="Proteomes" id="UP000295550">
    <property type="component" value="Unassembled WGS sequence"/>
</dbReference>
<reference evidence="1 2" key="1">
    <citation type="journal article" date="2019" name="Int. J. Syst. Evol. Microbiol.">
        <title>Photorhabdus khanii subsp. guanajuatensis subsp. nov., isolated from Heterorhabditis atacamensis, and Photorhabdus luminescens subsp. mexicana subsp. nov., isolated from Heterorhabditis mexicana entomopathogenic nematodes.</title>
        <authorList>
            <person name="Machado R.A.R."/>
            <person name="Bruno P."/>
            <person name="Arce C.C.M."/>
            <person name="Liechti N."/>
            <person name="Kohler A."/>
            <person name="Bernal J."/>
            <person name="Bruggmann R."/>
            <person name="Turlings T.C.J."/>
        </authorList>
    </citation>
    <scope>NUCLEOTIDE SEQUENCE [LARGE SCALE GENOMIC DNA]</scope>
    <source>
        <strain evidence="1 2">MEX47-22</strain>
    </source>
</reference>
<dbReference type="InterPro" id="IPR051220">
    <property type="entry name" value="TFA_Chaperone"/>
</dbReference>
<name>A0A4R4JGG4_PHOLU</name>
<dbReference type="InterPro" id="IPR003458">
    <property type="entry name" value="Phage_T4_Gp38_tail_assem"/>
</dbReference>
<dbReference type="Pfam" id="PF02413">
    <property type="entry name" value="Caudo_TAP"/>
    <property type="match status" value="1"/>
</dbReference>
<sequence>MQNIKNFSQYIPDSKQARKFIADFNVIYLKSEDGQDWYECQKRFNPDTIKVMYDFNNVIRSISGDISAFNPEGMSVAEVSNLPDSCDISGKWQYINGDIVLREYTKAELIAQAERRKKELLALASNNIAPLQDAVDLDEATLEEIERLKVWKKYRMQANRIDPTIAPDIEWPVRPV</sequence>
<comment type="caution">
    <text evidence="1">The sequence shown here is derived from an EMBL/GenBank/DDBJ whole genome shotgun (WGS) entry which is preliminary data.</text>
</comment>
<gene>
    <name evidence="1" type="ORF">C5468_09170</name>
</gene>
<dbReference type="PANTHER" id="PTHR34413:SF2">
    <property type="entry name" value="PROPHAGE TAIL FIBER ASSEMBLY PROTEIN HOMOLOG TFAE-RELATED"/>
    <property type="match status" value="1"/>
</dbReference>
<dbReference type="RefSeq" id="WP_132345035.1">
    <property type="nucleotide sequence ID" value="NZ_CAWOLF010000008.1"/>
</dbReference>
<evidence type="ECO:0000313" key="2">
    <source>
        <dbReference type="Proteomes" id="UP000295550"/>
    </source>
</evidence>
<dbReference type="PANTHER" id="PTHR34413">
    <property type="entry name" value="PROPHAGE TAIL FIBER ASSEMBLY PROTEIN HOMOLOG TFAE-RELATED-RELATED"/>
    <property type="match status" value="1"/>
</dbReference>
<organism evidence="1 2">
    <name type="scientific">Photorhabdus luminescens subsp. mexicana</name>
    <dbReference type="NCBI Taxonomy" id="2100167"/>
    <lineage>
        <taxon>Bacteria</taxon>
        <taxon>Pseudomonadati</taxon>
        <taxon>Pseudomonadota</taxon>
        <taxon>Gammaproteobacteria</taxon>
        <taxon>Enterobacterales</taxon>
        <taxon>Morganellaceae</taxon>
        <taxon>Photorhabdus</taxon>
    </lineage>
</organism>
<protein>
    <recommendedName>
        <fullName evidence="3">Tail fiber assembly protein</fullName>
    </recommendedName>
</protein>
<evidence type="ECO:0008006" key="3">
    <source>
        <dbReference type="Google" id="ProtNLM"/>
    </source>
</evidence>
<proteinExistence type="predicted"/>
<dbReference type="EMBL" id="PUJX01000008">
    <property type="protein sequence ID" value="TDB52491.1"/>
    <property type="molecule type" value="Genomic_DNA"/>
</dbReference>